<dbReference type="FunFam" id="3.40.50.2000:FF:000119">
    <property type="entry name" value="Glycosyl transferase group 1"/>
    <property type="match status" value="1"/>
</dbReference>
<feature type="domain" description="Glycosyl transferase family 1" evidence="2">
    <location>
        <begin position="210"/>
        <end position="377"/>
    </location>
</feature>
<sequence length="403" mass="47080">MRIAIDITPLLEKQWGGVSWYSFYITKGLVEYAARGQLRVVLFYNQRKRLPDNISILLKEWKNAPNVYVVGFRMPNKILNFSMSFLRFPYLDELIELKIKEVDYWILLNLSFIALTANTKYIAVCHDLSFEILPEFFTMRQRLWHHLINPRRFYQNAHHVIAVSENTKQDLVDLYAIDPERIDVVYPGMDHGLFYQRDDTRAVREKYHLPENFILSVGTIEPRKNYETLLEAFDMLLSRSPILTKEGTKGKFDIMNLVIVGAEGWKYDRIYRFWNRMKHKSQVRFLFNVTREDLPYIYSAARLFVYPSFYEGFGFPPLEAAACGTPVIVSHSSSLPEIMGDAALYIDPFNIADLARAMERLLSDSALCDTLQTQGKEKVRTFTWNKAVHTLTDIINDYNFIAS</sequence>
<evidence type="ECO:0000259" key="3">
    <source>
        <dbReference type="Pfam" id="PF13439"/>
    </source>
</evidence>
<name>A0A1G2AC68_9BACT</name>
<protein>
    <recommendedName>
        <fullName evidence="6">Glycosyl transferase family 1 domain-containing protein</fullName>
    </recommendedName>
</protein>
<dbReference type="Gene3D" id="3.40.50.2000">
    <property type="entry name" value="Glycogen Phosphorylase B"/>
    <property type="match status" value="2"/>
</dbReference>
<dbReference type="PANTHER" id="PTHR46401">
    <property type="entry name" value="GLYCOSYLTRANSFERASE WBBK-RELATED"/>
    <property type="match status" value="1"/>
</dbReference>
<comment type="caution">
    <text evidence="4">The sequence shown here is derived from an EMBL/GenBank/DDBJ whole genome shotgun (WGS) entry which is preliminary data.</text>
</comment>
<evidence type="ECO:0000256" key="1">
    <source>
        <dbReference type="ARBA" id="ARBA00022679"/>
    </source>
</evidence>
<proteinExistence type="predicted"/>
<dbReference type="InterPro" id="IPR028098">
    <property type="entry name" value="Glyco_trans_4-like_N"/>
</dbReference>
<feature type="domain" description="Glycosyltransferase subfamily 4-like N-terminal" evidence="3">
    <location>
        <begin position="15"/>
        <end position="191"/>
    </location>
</feature>
<dbReference type="SUPFAM" id="SSF53756">
    <property type="entry name" value="UDP-Glycosyltransferase/glycogen phosphorylase"/>
    <property type="match status" value="1"/>
</dbReference>
<organism evidence="4 5">
    <name type="scientific">Candidatus Jacksonbacteria bacterium RIFCSPLOWO2_02_FULL_44_20</name>
    <dbReference type="NCBI Taxonomy" id="1798460"/>
    <lineage>
        <taxon>Bacteria</taxon>
        <taxon>Candidatus Jacksoniibacteriota</taxon>
    </lineage>
</organism>
<dbReference type="GO" id="GO:0016757">
    <property type="term" value="F:glycosyltransferase activity"/>
    <property type="evidence" value="ECO:0007669"/>
    <property type="project" value="InterPro"/>
</dbReference>
<dbReference type="CDD" id="cd03809">
    <property type="entry name" value="GT4_MtfB-like"/>
    <property type="match status" value="1"/>
</dbReference>
<dbReference type="Pfam" id="PF00534">
    <property type="entry name" value="Glycos_transf_1"/>
    <property type="match status" value="1"/>
</dbReference>
<evidence type="ECO:0008006" key="6">
    <source>
        <dbReference type="Google" id="ProtNLM"/>
    </source>
</evidence>
<dbReference type="Proteomes" id="UP000178315">
    <property type="component" value="Unassembled WGS sequence"/>
</dbReference>
<dbReference type="AlphaFoldDB" id="A0A1G2AC68"/>
<gene>
    <name evidence="4" type="ORF">A3H61_00400</name>
</gene>
<evidence type="ECO:0000313" key="4">
    <source>
        <dbReference type="EMBL" id="OGY73637.1"/>
    </source>
</evidence>
<dbReference type="PANTHER" id="PTHR46401:SF2">
    <property type="entry name" value="GLYCOSYLTRANSFERASE WBBK-RELATED"/>
    <property type="match status" value="1"/>
</dbReference>
<reference evidence="4 5" key="1">
    <citation type="journal article" date="2016" name="Nat. Commun.">
        <title>Thousands of microbial genomes shed light on interconnected biogeochemical processes in an aquifer system.</title>
        <authorList>
            <person name="Anantharaman K."/>
            <person name="Brown C.T."/>
            <person name="Hug L.A."/>
            <person name="Sharon I."/>
            <person name="Castelle C.J."/>
            <person name="Probst A.J."/>
            <person name="Thomas B.C."/>
            <person name="Singh A."/>
            <person name="Wilkins M.J."/>
            <person name="Karaoz U."/>
            <person name="Brodie E.L."/>
            <person name="Williams K.H."/>
            <person name="Hubbard S.S."/>
            <person name="Banfield J.F."/>
        </authorList>
    </citation>
    <scope>NUCLEOTIDE SEQUENCE [LARGE SCALE GENOMIC DNA]</scope>
</reference>
<evidence type="ECO:0000259" key="2">
    <source>
        <dbReference type="Pfam" id="PF00534"/>
    </source>
</evidence>
<dbReference type="InterPro" id="IPR001296">
    <property type="entry name" value="Glyco_trans_1"/>
</dbReference>
<keyword evidence="1" id="KW-0808">Transferase</keyword>
<dbReference type="Pfam" id="PF13439">
    <property type="entry name" value="Glyco_transf_4"/>
    <property type="match status" value="1"/>
</dbReference>
<accession>A0A1G2AC68</accession>
<dbReference type="EMBL" id="MHJU01000009">
    <property type="protein sequence ID" value="OGY73637.1"/>
    <property type="molecule type" value="Genomic_DNA"/>
</dbReference>
<evidence type="ECO:0000313" key="5">
    <source>
        <dbReference type="Proteomes" id="UP000178315"/>
    </source>
</evidence>